<dbReference type="Gene3D" id="3.30.70.100">
    <property type="match status" value="1"/>
</dbReference>
<evidence type="ECO:0000256" key="3">
    <source>
        <dbReference type="ARBA" id="ARBA00022448"/>
    </source>
</evidence>
<evidence type="ECO:0000256" key="12">
    <source>
        <dbReference type="ARBA" id="ARBA00023136"/>
    </source>
</evidence>
<keyword evidence="6 13" id="KW-0812">Transmembrane</keyword>
<dbReference type="InterPro" id="IPR021993">
    <property type="entry name" value="ATPase-cat-bd"/>
</dbReference>
<evidence type="ECO:0000256" key="9">
    <source>
        <dbReference type="ARBA" id="ARBA00022967"/>
    </source>
</evidence>
<dbReference type="PANTHER" id="PTHR43520:SF5">
    <property type="entry name" value="CATION-TRANSPORTING P-TYPE ATPASE-RELATED"/>
    <property type="match status" value="1"/>
</dbReference>
<sequence length="815" mass="91988">MNALVEVEEKLVCYHCGDECPDDSITLEEKHFCCHGCQTVFEILQDNNLCTYYDLNDNAGVSLKAKNFEGKYHYLDENNIVLQLLDYQSDKLCKVTFYVPAAHCSSCVWLLENFNKIKKGVVTSRLNFLKKELSLSYNPEEVSFREIVELLATLGYEPLLNLDSTEKNNSKNTLQRSLILKIGVVGFCMGNIMMMSFPEYFHLDLKNSIDSTYQKFFLYFNFLLSLPVFFYGASDYLNGAYISIRENINKTTNIFSVDIPIAVAIITLYGRSIFETFVNHTAGYYDSLAGLVFFLLVGKWMQQITYNYLSFERNYKSYFPLAVKVIRENVEMFLNVMELKKGDTIIIHHQELIPTDAIISKGKATIDYSFVTGESDPVNKATGEIIYAGGRQKGERLELIVQKPVSQSYLTQLWNNEAFLKEKVMPTTELANLFSKYFTVITFLIAASAGIYWSFFEPGLFWNSITAVLMVACPCALTLSMPFTMSTTMAIFGRNKFYVKNQGVIQLLNEVNEIVFDKTGTLTESNSEKVSFEGNIQSSTLSEYEQKLLKTLCLQSAHPLSKMIEQSINIPNFQSLPIDYFQEFQGEGIEASIAGNLVKLGKEGFVKTSHKQNISHTHSFIEINGIEIGYFVVETTYRKDWQSILSNLNKSFKLFLLSGDNDADKSKLSQFLKQNSLFFKQKPQDKLEFISQQQKLGNHVLMIGDGLNDAGALRQSDVGIAISEDIKIFSPACDAILDASKFGQLADFLKFSKISLNIVKASFVLSLVYNFIGIGWAVSGALSPVLAAIFMPLSSMSVVLFAVGLTHLFAYFKKL</sequence>
<dbReference type="Gene3D" id="2.70.150.10">
    <property type="entry name" value="Calcium-transporting ATPase, cytoplasmic transduction domain A"/>
    <property type="match status" value="1"/>
</dbReference>
<feature type="transmembrane region" description="Helical" evidence="13">
    <location>
        <begin position="282"/>
        <end position="301"/>
    </location>
</feature>
<feature type="transmembrane region" description="Helical" evidence="13">
    <location>
        <begin position="758"/>
        <end position="779"/>
    </location>
</feature>
<feature type="transmembrane region" description="Helical" evidence="13">
    <location>
        <begin position="437"/>
        <end position="455"/>
    </location>
</feature>
<feature type="transmembrane region" description="Helical" evidence="13">
    <location>
        <begin position="216"/>
        <end position="233"/>
    </location>
</feature>
<dbReference type="Gene3D" id="3.40.1110.10">
    <property type="entry name" value="Calcium-transporting ATPase, cytoplasmic domain N"/>
    <property type="match status" value="1"/>
</dbReference>
<dbReference type="PANTHER" id="PTHR43520">
    <property type="entry name" value="ATP7, ISOFORM B"/>
    <property type="match status" value="1"/>
</dbReference>
<evidence type="ECO:0000313" key="15">
    <source>
        <dbReference type="EMBL" id="CAH0995495.1"/>
    </source>
</evidence>
<dbReference type="Pfam" id="PF00122">
    <property type="entry name" value="E1-E2_ATPase"/>
    <property type="match status" value="1"/>
</dbReference>
<dbReference type="PROSITE" id="PS50846">
    <property type="entry name" value="HMA_2"/>
    <property type="match status" value="1"/>
</dbReference>
<dbReference type="SUPFAM" id="SSF81653">
    <property type="entry name" value="Calcium ATPase, transduction domain A"/>
    <property type="match status" value="1"/>
</dbReference>
<gene>
    <name evidence="15" type="primary">copA_2</name>
    <name evidence="15" type="ORF">EMA8858_01618</name>
</gene>
<comment type="subcellular location">
    <subcellularLocation>
        <location evidence="1">Cell membrane</location>
        <topology evidence="1">Multi-pass membrane protein</topology>
    </subcellularLocation>
</comment>
<feature type="transmembrane region" description="Helical" evidence="13">
    <location>
        <begin position="254"/>
        <end position="270"/>
    </location>
</feature>
<dbReference type="InterPro" id="IPR018303">
    <property type="entry name" value="ATPase_P-typ_P_site"/>
</dbReference>
<evidence type="ECO:0000313" key="16">
    <source>
        <dbReference type="Proteomes" id="UP000837932"/>
    </source>
</evidence>
<feature type="transmembrane region" description="Helical" evidence="13">
    <location>
        <begin position="785"/>
        <end position="812"/>
    </location>
</feature>
<dbReference type="InterPro" id="IPR006121">
    <property type="entry name" value="HMA_dom"/>
</dbReference>
<dbReference type="PROSITE" id="PS00154">
    <property type="entry name" value="ATPASE_E1_E2"/>
    <property type="match status" value="1"/>
</dbReference>
<keyword evidence="9" id="KW-1278">Translocase</keyword>
<dbReference type="SUPFAM" id="SSF55008">
    <property type="entry name" value="HMA, heavy metal-associated domain"/>
    <property type="match status" value="1"/>
</dbReference>
<evidence type="ECO:0000256" key="1">
    <source>
        <dbReference type="ARBA" id="ARBA00004651"/>
    </source>
</evidence>
<dbReference type="InterPro" id="IPR036163">
    <property type="entry name" value="HMA_dom_sf"/>
</dbReference>
<dbReference type="Gene3D" id="3.40.50.1000">
    <property type="entry name" value="HAD superfamily/HAD-like"/>
    <property type="match status" value="1"/>
</dbReference>
<keyword evidence="7" id="KW-0479">Metal-binding</keyword>
<dbReference type="NCBIfam" id="TIGR01494">
    <property type="entry name" value="ATPase_P-type"/>
    <property type="match status" value="2"/>
</dbReference>
<evidence type="ECO:0000256" key="11">
    <source>
        <dbReference type="ARBA" id="ARBA00023065"/>
    </source>
</evidence>
<keyword evidence="5" id="KW-0597">Phosphoprotein</keyword>
<evidence type="ECO:0000256" key="4">
    <source>
        <dbReference type="ARBA" id="ARBA00022475"/>
    </source>
</evidence>
<evidence type="ECO:0000256" key="13">
    <source>
        <dbReference type="SAM" id="Phobius"/>
    </source>
</evidence>
<evidence type="ECO:0000256" key="2">
    <source>
        <dbReference type="ARBA" id="ARBA00006024"/>
    </source>
</evidence>
<dbReference type="Proteomes" id="UP000837932">
    <property type="component" value="Unassembled WGS sequence"/>
</dbReference>
<feature type="transmembrane region" description="Helical" evidence="13">
    <location>
        <begin position="461"/>
        <end position="479"/>
    </location>
</feature>
<dbReference type="Pfam" id="PF12156">
    <property type="entry name" value="ATPase-cat_bd"/>
    <property type="match status" value="1"/>
</dbReference>
<keyword evidence="16" id="KW-1185">Reference proteome</keyword>
<dbReference type="Pfam" id="PF00702">
    <property type="entry name" value="Hydrolase"/>
    <property type="match status" value="1"/>
</dbReference>
<proteinExistence type="inferred from homology"/>
<dbReference type="EMBL" id="CAKLPY010000001">
    <property type="protein sequence ID" value="CAH0995495.1"/>
    <property type="molecule type" value="Genomic_DNA"/>
</dbReference>
<name>A0ABM9ANR0_9BACT</name>
<evidence type="ECO:0000256" key="5">
    <source>
        <dbReference type="ARBA" id="ARBA00022553"/>
    </source>
</evidence>
<accession>A0ABM9ANR0</accession>
<keyword evidence="10 13" id="KW-1133">Transmembrane helix</keyword>
<comment type="caution">
    <text evidence="15">The sequence shown here is derived from an EMBL/GenBank/DDBJ whole genome shotgun (WGS) entry which is preliminary data.</text>
</comment>
<dbReference type="InterPro" id="IPR008250">
    <property type="entry name" value="ATPase_P-typ_transduc_dom_A_sf"/>
</dbReference>
<dbReference type="InterPro" id="IPR001757">
    <property type="entry name" value="P_typ_ATPase"/>
</dbReference>
<dbReference type="InterPro" id="IPR059000">
    <property type="entry name" value="ATPase_P-type_domA"/>
</dbReference>
<evidence type="ECO:0000259" key="14">
    <source>
        <dbReference type="PROSITE" id="PS50846"/>
    </source>
</evidence>
<protein>
    <submittedName>
        <fullName evidence="15">Copper-exporting P-type ATPase</fullName>
    </submittedName>
</protein>
<keyword evidence="4" id="KW-1003">Cell membrane</keyword>
<dbReference type="SUPFAM" id="SSF56784">
    <property type="entry name" value="HAD-like"/>
    <property type="match status" value="1"/>
</dbReference>
<reference evidence="15" key="1">
    <citation type="submission" date="2021-12" db="EMBL/GenBank/DDBJ databases">
        <authorList>
            <person name="Rodrigo-Torres L."/>
            <person name="Arahal R. D."/>
            <person name="Lucena T."/>
        </authorList>
    </citation>
    <scope>NUCLEOTIDE SEQUENCE</scope>
    <source>
        <strain evidence="15">CECT 8858</strain>
    </source>
</reference>
<dbReference type="InterPro" id="IPR023214">
    <property type="entry name" value="HAD_sf"/>
</dbReference>
<evidence type="ECO:0000256" key="7">
    <source>
        <dbReference type="ARBA" id="ARBA00022723"/>
    </source>
</evidence>
<dbReference type="CDD" id="cd00371">
    <property type="entry name" value="HMA"/>
    <property type="match status" value="1"/>
</dbReference>
<evidence type="ECO:0000256" key="8">
    <source>
        <dbReference type="ARBA" id="ARBA00022842"/>
    </source>
</evidence>
<keyword evidence="3" id="KW-0813">Transport</keyword>
<feature type="domain" description="HMA" evidence="14">
    <location>
        <begin position="93"/>
        <end position="159"/>
    </location>
</feature>
<dbReference type="PRINTS" id="PR00119">
    <property type="entry name" value="CATATPASE"/>
</dbReference>
<dbReference type="RefSeq" id="WP_238806045.1">
    <property type="nucleotide sequence ID" value="NZ_CAKLPY010000001.1"/>
</dbReference>
<evidence type="ECO:0000256" key="10">
    <source>
        <dbReference type="ARBA" id="ARBA00022989"/>
    </source>
</evidence>
<keyword evidence="11" id="KW-0406">Ion transport</keyword>
<keyword evidence="8" id="KW-0460">Magnesium</keyword>
<dbReference type="InterPro" id="IPR036412">
    <property type="entry name" value="HAD-like_sf"/>
</dbReference>
<dbReference type="InterPro" id="IPR023299">
    <property type="entry name" value="ATPase_P-typ_cyto_dom_N"/>
</dbReference>
<feature type="transmembrane region" description="Helical" evidence="13">
    <location>
        <begin position="178"/>
        <end position="196"/>
    </location>
</feature>
<organism evidence="15 16">
    <name type="scientific">Emticicia aquatica</name>
    <dbReference type="NCBI Taxonomy" id="1681835"/>
    <lineage>
        <taxon>Bacteria</taxon>
        <taxon>Pseudomonadati</taxon>
        <taxon>Bacteroidota</taxon>
        <taxon>Cytophagia</taxon>
        <taxon>Cytophagales</taxon>
        <taxon>Leadbetterellaceae</taxon>
        <taxon>Emticicia</taxon>
    </lineage>
</organism>
<comment type="similarity">
    <text evidence="2">Belongs to the cation transport ATPase (P-type) (TC 3.A.3) family. Type IB subfamily.</text>
</comment>
<keyword evidence="12 13" id="KW-0472">Membrane</keyword>
<dbReference type="PRINTS" id="PR00943">
    <property type="entry name" value="CUATPASE"/>
</dbReference>
<evidence type="ECO:0000256" key="6">
    <source>
        <dbReference type="ARBA" id="ARBA00022692"/>
    </source>
</evidence>